<sequence length="56" mass="5997">MAIFRTLTAALRRRSDSRVAQDIVESGAARHGNSASTPTVTTPLSTQGVRPYGFGY</sequence>
<dbReference type="GeneID" id="303298904"/>
<dbReference type="EMBL" id="JBHSLN010000079">
    <property type="protein sequence ID" value="MFC5298691.1"/>
    <property type="molecule type" value="Genomic_DNA"/>
</dbReference>
<evidence type="ECO:0000313" key="2">
    <source>
        <dbReference type="EMBL" id="MFC5298691.1"/>
    </source>
</evidence>
<feature type="compositionally biased region" description="Polar residues" evidence="1">
    <location>
        <begin position="33"/>
        <end position="48"/>
    </location>
</feature>
<evidence type="ECO:0000313" key="3">
    <source>
        <dbReference type="Proteomes" id="UP001595937"/>
    </source>
</evidence>
<name>A0ABW0FI99_9MICO</name>
<proteinExistence type="predicted"/>
<comment type="caution">
    <text evidence="2">The sequence shown here is derived from an EMBL/GenBank/DDBJ whole genome shotgun (WGS) entry which is preliminary data.</text>
</comment>
<protein>
    <submittedName>
        <fullName evidence="2">Uncharacterized protein</fullName>
    </submittedName>
</protein>
<evidence type="ECO:0000256" key="1">
    <source>
        <dbReference type="SAM" id="MobiDB-lite"/>
    </source>
</evidence>
<keyword evidence="3" id="KW-1185">Reference proteome</keyword>
<dbReference type="Proteomes" id="UP001595937">
    <property type="component" value="Unassembled WGS sequence"/>
</dbReference>
<feature type="region of interest" description="Disordered" evidence="1">
    <location>
        <begin position="26"/>
        <end position="56"/>
    </location>
</feature>
<gene>
    <name evidence="2" type="ORF">ACFPK8_14350</name>
</gene>
<dbReference type="RefSeq" id="WP_193119361.1">
    <property type="nucleotide sequence ID" value="NZ_BAAAIR010000049.1"/>
</dbReference>
<reference evidence="3" key="1">
    <citation type="journal article" date="2019" name="Int. J. Syst. Evol. Microbiol.">
        <title>The Global Catalogue of Microorganisms (GCM) 10K type strain sequencing project: providing services to taxonomists for standard genome sequencing and annotation.</title>
        <authorList>
            <consortium name="The Broad Institute Genomics Platform"/>
            <consortium name="The Broad Institute Genome Sequencing Center for Infectious Disease"/>
            <person name="Wu L."/>
            <person name="Ma J."/>
        </authorList>
    </citation>
    <scope>NUCLEOTIDE SEQUENCE [LARGE SCALE GENOMIC DNA]</scope>
    <source>
        <strain evidence="3">CGMCC 1.16455</strain>
    </source>
</reference>
<accession>A0ABW0FI99</accession>
<organism evidence="2 3">
    <name type="scientific">Brachybacterium tyrofermentans</name>
    <dbReference type="NCBI Taxonomy" id="47848"/>
    <lineage>
        <taxon>Bacteria</taxon>
        <taxon>Bacillati</taxon>
        <taxon>Actinomycetota</taxon>
        <taxon>Actinomycetes</taxon>
        <taxon>Micrococcales</taxon>
        <taxon>Dermabacteraceae</taxon>
        <taxon>Brachybacterium</taxon>
    </lineage>
</organism>